<sequence length="157" mass="18425">FYGIPIESYFEYQIASLIRHHLDLEAPAKFVRDLSKSCIRELTMAGTFEKAQEVYEKFYKLDFRKYGVDIPPRLDEMRTEKELLQRTQQLMVDHKATLSATCMGCGRTEEERHKPEAVWFWFKIDWRKGKGICSDCKDSKYLLEEPKIGVDESEGSV</sequence>
<protein>
    <submittedName>
        <fullName evidence="1">Uncharacterized protein</fullName>
    </submittedName>
</protein>
<dbReference type="EMBL" id="BARS01045124">
    <property type="protein sequence ID" value="GAG29564.1"/>
    <property type="molecule type" value="Genomic_DNA"/>
</dbReference>
<proteinExistence type="predicted"/>
<accession>X0WF35</accession>
<name>X0WF35_9ZZZZ</name>
<dbReference type="AlphaFoldDB" id="X0WF35"/>
<evidence type="ECO:0000313" key="1">
    <source>
        <dbReference type="EMBL" id="GAG29564.1"/>
    </source>
</evidence>
<reference evidence="1" key="1">
    <citation type="journal article" date="2014" name="Front. Microbiol.">
        <title>High frequency of phylogenetically diverse reductive dehalogenase-homologous genes in deep subseafloor sedimentary metagenomes.</title>
        <authorList>
            <person name="Kawai M."/>
            <person name="Futagami T."/>
            <person name="Toyoda A."/>
            <person name="Takaki Y."/>
            <person name="Nishi S."/>
            <person name="Hori S."/>
            <person name="Arai W."/>
            <person name="Tsubouchi T."/>
            <person name="Morono Y."/>
            <person name="Uchiyama I."/>
            <person name="Ito T."/>
            <person name="Fujiyama A."/>
            <person name="Inagaki F."/>
            <person name="Takami H."/>
        </authorList>
    </citation>
    <scope>NUCLEOTIDE SEQUENCE</scope>
    <source>
        <strain evidence="1">Expedition CK06-06</strain>
    </source>
</reference>
<feature type="non-terminal residue" evidence="1">
    <location>
        <position position="1"/>
    </location>
</feature>
<gene>
    <name evidence="1" type="ORF">S01H1_68068</name>
</gene>
<comment type="caution">
    <text evidence="1">The sequence shown here is derived from an EMBL/GenBank/DDBJ whole genome shotgun (WGS) entry which is preliminary data.</text>
</comment>
<organism evidence="1">
    <name type="scientific">marine sediment metagenome</name>
    <dbReference type="NCBI Taxonomy" id="412755"/>
    <lineage>
        <taxon>unclassified sequences</taxon>
        <taxon>metagenomes</taxon>
        <taxon>ecological metagenomes</taxon>
    </lineage>
</organism>